<organism evidence="1 2">
    <name type="scientific">Trachymyrmex septentrionalis</name>
    <dbReference type="NCBI Taxonomy" id="34720"/>
    <lineage>
        <taxon>Eukaryota</taxon>
        <taxon>Metazoa</taxon>
        <taxon>Ecdysozoa</taxon>
        <taxon>Arthropoda</taxon>
        <taxon>Hexapoda</taxon>
        <taxon>Insecta</taxon>
        <taxon>Pterygota</taxon>
        <taxon>Neoptera</taxon>
        <taxon>Endopterygota</taxon>
        <taxon>Hymenoptera</taxon>
        <taxon>Apocrita</taxon>
        <taxon>Aculeata</taxon>
        <taxon>Formicoidea</taxon>
        <taxon>Formicidae</taxon>
        <taxon>Myrmicinae</taxon>
        <taxon>Trachymyrmex</taxon>
    </lineage>
</organism>
<dbReference type="STRING" id="34720.A0A151JT02"/>
<dbReference type="EMBL" id="KQ982007">
    <property type="protein sequence ID" value="KYN30692.1"/>
    <property type="molecule type" value="Genomic_DNA"/>
</dbReference>
<dbReference type="InterPro" id="IPR021109">
    <property type="entry name" value="Peptidase_aspartic_dom_sf"/>
</dbReference>
<accession>A0A151JT02</accession>
<gene>
    <name evidence="1" type="ORF">ALC56_15018</name>
</gene>
<dbReference type="Gene3D" id="2.40.70.10">
    <property type="entry name" value="Acid Proteases"/>
    <property type="match status" value="1"/>
</dbReference>
<dbReference type="AlphaFoldDB" id="A0A151JT02"/>
<name>A0A151JT02_9HYME</name>
<sequence>IVSIRSMLSTERRQFITVDFDGTSHKIEQDSGVPCEIVNKEKLRDIKPHYTLNDTDRQFMIYTHHRLKYITYLPVNVTLGNTTRKFNLYVVDGDYDTLFERKWIAQFVHKIDFKNYLQLSSGSKTATATVPLISNDI</sequence>
<feature type="non-terminal residue" evidence="1">
    <location>
        <position position="1"/>
    </location>
</feature>
<reference evidence="1 2" key="1">
    <citation type="submission" date="2016-03" db="EMBL/GenBank/DDBJ databases">
        <title>Trachymyrmex septentrionalis WGS genome.</title>
        <authorList>
            <person name="Nygaard S."/>
            <person name="Hu H."/>
            <person name="Boomsma J."/>
            <person name="Zhang G."/>
        </authorList>
    </citation>
    <scope>NUCLEOTIDE SEQUENCE [LARGE SCALE GENOMIC DNA]</scope>
    <source>
        <strain evidence="1">Tsep2-gDNA-1</strain>
        <tissue evidence="1">Whole body</tissue>
    </source>
</reference>
<evidence type="ECO:0000313" key="2">
    <source>
        <dbReference type="Proteomes" id="UP000078541"/>
    </source>
</evidence>
<evidence type="ECO:0000313" key="1">
    <source>
        <dbReference type="EMBL" id="KYN30692.1"/>
    </source>
</evidence>
<proteinExistence type="predicted"/>
<protein>
    <submittedName>
        <fullName evidence="1">Uncharacterized protein</fullName>
    </submittedName>
</protein>
<dbReference type="Proteomes" id="UP000078541">
    <property type="component" value="Unassembled WGS sequence"/>
</dbReference>
<keyword evidence="2" id="KW-1185">Reference proteome</keyword>